<evidence type="ECO:0000256" key="1">
    <source>
        <dbReference type="SAM" id="Coils"/>
    </source>
</evidence>
<dbReference type="CDD" id="cd01650">
    <property type="entry name" value="RT_nLTR_like"/>
    <property type="match status" value="1"/>
</dbReference>
<evidence type="ECO:0000313" key="4">
    <source>
        <dbReference type="EMBL" id="VFQ70318.1"/>
    </source>
</evidence>
<dbReference type="InterPro" id="IPR026960">
    <property type="entry name" value="RVT-Znf"/>
</dbReference>
<dbReference type="PANTHER" id="PTHR31286">
    <property type="entry name" value="GLYCINE-RICH CELL WALL STRUCTURAL PROTEIN 1.8-LIKE"/>
    <property type="match status" value="1"/>
</dbReference>
<dbReference type="InterPro" id="IPR025836">
    <property type="entry name" value="Zn_knuckle_CX2CX4HX4C"/>
</dbReference>
<feature type="region of interest" description="Disordered" evidence="2">
    <location>
        <begin position="366"/>
        <end position="389"/>
    </location>
</feature>
<organism evidence="4 5">
    <name type="scientific">Cuscuta campestris</name>
    <dbReference type="NCBI Taxonomy" id="132261"/>
    <lineage>
        <taxon>Eukaryota</taxon>
        <taxon>Viridiplantae</taxon>
        <taxon>Streptophyta</taxon>
        <taxon>Embryophyta</taxon>
        <taxon>Tracheophyta</taxon>
        <taxon>Spermatophyta</taxon>
        <taxon>Magnoliopsida</taxon>
        <taxon>eudicotyledons</taxon>
        <taxon>Gunneridae</taxon>
        <taxon>Pentapetalae</taxon>
        <taxon>asterids</taxon>
        <taxon>lamiids</taxon>
        <taxon>Solanales</taxon>
        <taxon>Convolvulaceae</taxon>
        <taxon>Cuscuteae</taxon>
        <taxon>Cuscuta</taxon>
        <taxon>Cuscuta subgen. Grammica</taxon>
        <taxon>Cuscuta sect. Cleistogrammica</taxon>
    </lineage>
</organism>
<keyword evidence="1" id="KW-0175">Coiled coil</keyword>
<feature type="compositionally biased region" description="Basic and acidic residues" evidence="2">
    <location>
        <begin position="1925"/>
        <end position="1944"/>
    </location>
</feature>
<feature type="region of interest" description="Disordered" evidence="2">
    <location>
        <begin position="1768"/>
        <end position="1802"/>
    </location>
</feature>
<accession>A0A484L1Z2</accession>
<proteinExistence type="predicted"/>
<dbReference type="InterPro" id="IPR043502">
    <property type="entry name" value="DNA/RNA_pol_sf"/>
</dbReference>
<protein>
    <recommendedName>
        <fullName evidence="3">Reverse transcriptase domain-containing protein</fullName>
    </recommendedName>
</protein>
<reference evidence="4 5" key="1">
    <citation type="submission" date="2018-04" db="EMBL/GenBank/DDBJ databases">
        <authorList>
            <person name="Vogel A."/>
        </authorList>
    </citation>
    <scope>NUCLEOTIDE SEQUENCE [LARGE SCALE GENOMIC DNA]</scope>
</reference>
<feature type="compositionally biased region" description="Basic and acidic residues" evidence="2">
    <location>
        <begin position="1832"/>
        <end position="1851"/>
    </location>
</feature>
<feature type="compositionally biased region" description="Basic and acidic residues" evidence="2">
    <location>
        <begin position="376"/>
        <end position="389"/>
    </location>
</feature>
<dbReference type="Proteomes" id="UP000595140">
    <property type="component" value="Unassembled WGS sequence"/>
</dbReference>
<dbReference type="Pfam" id="PF14111">
    <property type="entry name" value="DUF4283"/>
    <property type="match status" value="1"/>
</dbReference>
<feature type="compositionally biased region" description="Polar residues" evidence="2">
    <location>
        <begin position="1779"/>
        <end position="1802"/>
    </location>
</feature>
<feature type="region of interest" description="Disordered" evidence="2">
    <location>
        <begin position="914"/>
        <end position="945"/>
    </location>
</feature>
<dbReference type="InterPro" id="IPR000477">
    <property type="entry name" value="RT_dom"/>
</dbReference>
<dbReference type="SUPFAM" id="SSF56672">
    <property type="entry name" value="DNA/RNA polymerases"/>
    <property type="match status" value="1"/>
</dbReference>
<dbReference type="EMBL" id="OOIL02000889">
    <property type="protein sequence ID" value="VFQ70318.1"/>
    <property type="molecule type" value="Genomic_DNA"/>
</dbReference>
<dbReference type="Pfam" id="PF13966">
    <property type="entry name" value="zf-RVT"/>
    <property type="match status" value="1"/>
</dbReference>
<name>A0A484L1Z2_9ASTE</name>
<dbReference type="InterPro" id="IPR040256">
    <property type="entry name" value="At4g02000-like"/>
</dbReference>
<keyword evidence="5" id="KW-1185">Reference proteome</keyword>
<feature type="region of interest" description="Disordered" evidence="2">
    <location>
        <begin position="1816"/>
        <end position="1944"/>
    </location>
</feature>
<feature type="compositionally biased region" description="Low complexity" evidence="2">
    <location>
        <begin position="1852"/>
        <end position="1865"/>
    </location>
</feature>
<sequence>MSKGISELPVTGNEKSQAKIQNHLHSNRKTLFSELLPKGTENLPGSNHGIFNGAPSISFSSEEEIKLAEPLSRGLVGRCSSRVRLDDLEAFLVKGGYYEFKLRRLRKNDILFLFKREGDYLRWFSRRRWVINGISVAISKWSPDYSPTRESPIAPVWIKLEHYPVHLNDHGVLFKVASLFGKPVKLDSNTAIGVFPEQPRFCVERDTSLPFPSRLHVRLGCKDLWLPCKFENPPQFCSCCSIFGHNVNNCRKHKLSNLTGKAPAGEVGHKGAGFTEDLAGWTWVKGKRRVKPDSLLGRDDFNVGPRYSPTKSLVQNQVAIPKTGVPLPHAPPVVHTTYDQPSTSKQVKSHWSLLMPIIEDVNEDDALSQATPSPSHKHESVPLPHHNSDDRWVGGVRAWAEETRCGVGEVPGLRSGGLPLIRAATTAATSSSSVAAVKAPRGTAVATTRAILPLLPASCRIPAAAPGAKEGRRRVGAVGGVVLLFDEQKSRTDLHKSGERSLILKKPPRPPAGNRLFSEVVAEGFTGKALQGRATGFSKGVPSVTFTKEDISELAGRFKLALVAKFQERPSFSSMDRFIKRLGLMETCEISSLPRQRFLLNFKNEEDYVRLFLRRVWSVHGSTMMLSKWCPSLSQEYDNPVMPVWIAFPDLPIHLHDKRALRIIASTIGTPLKVDMHTLNFTRPELARCCVEVDISNLPPPKILINHGGEELIFPFYYELVPSFCNHCKKVGHDHDSCPRWKPLEGLDGQNMDREKHGSKTCLLEERDTGWQVVQPKKGKAKSNTTLTWRVKESGNKGPWLEGPGECSKATKSMKDMVPFTEPQSSCSPEPTHTSESEDVQSYSITDPAILSAFTLQHLFDNSIQIPYQEDFPVDDSMAIVPFEQNPIAVEFPAEVFEVEDVVEVLTPSKKGQRLKKYVPPSPENPGLASISEHKGLIGPDMGSIEDSTQTISDFGNSFLVFSWHQIVGTAMNMSSSSTYVRSQGNPGGEVQEPPQLHHKNLPRPYLASEQVKHQTGLNQKVFESSYVGDMEDILSQIQPAMTDQDNVFMGSIPEEEEIRKTVWSLNPNSSAGSDGFNGFFYRYCWDTIKLDVCKAVQEFFVGVKLPRVFGSTLITLIPKNESAITLDQFRPISLSTFFSKITTRILSDRLKKLLPKLISPEQAAFQQGKSITEHVLMAKEMVHLLSAKVRGGNCILKLDLSKAFDKLSWHFLEGILAKFGFNQRVVQLFMGNLKSTFFSVLINGQPKGFFPMKCGVKQGDPLSPLLFILALEGLTRFLNYQHSIGRISSFSSGRTPTPSHLLYADDIIIFTKADCRNLLRVKTILSSFMEASGQAINLNKSQAIVHDKMRLEQKRAITRILGIKCHTKEFTYLGSTIVRGKLKKIHCKELVEKFEKRIISWYSRKLNQMGKLILIKHVLSSIPLHLVAAQSLPKSIIKCLNGLMANFFWGAKDDGHKYHWRRWTRLCLPFEEGGLGLRDLNLCQTAASIDLWWKVHKGVSIWSQYMRAKYFRNGDYAYQAYDSYTWKAICRVFYLVPPHCHFNNGVLQWRTGTYSFKVAYSLTYNHHPKQLSCVYLWDKRQIGKVGIFLWRCLNRILPLPMNLSRMNVHTSALCPFCMADDMDEDHLFINCREVVELWRLPLHGLLRDLCLHFGFAPGQLTANAHKYVASYILRCCALDRTPKLDEFLLLFSIGGFPFYSLYPHNHFPIFEKVELKIDRWSLKYFIIEFPAHSPLDLLGVVLRRSISRTKFAAAELAEGVYNAVKGKEEVPSPGRSKVPSTAESIPAASSSGNQPQGGSTTLVVRNPAAALEVTPISAIPGLRRPTPSQKRPREGVTDDDFLLKKNRDDSISVSPSPLSTSSGPQNNPPAATPGNLGLELPQPGSLDQEADEHPGQASLTKSAVQPQPDANNSPPQTASAPLELEEKAEGQKEPESFPAVEKEVETQQSLLTLTEEYLGGASGNFLAIVLLRERELAARALQQKVDTLEQQVQILQGENARLQADGSTELAAERSKVQTLQDQIANYHKETQDLEVQFDRFRAQISNLESRASASEDQVGSLKAELAERESRISTLEESLQDAKRESSHYNEFALRQMEARRLVLEQLKRERQAASELRAKADEQEKTIAAHQEEVATLIARAKALYEEGQFDMQQCIYGVVQSGLPENRTLDDFISYYGLPLPLPSPASRADPGP</sequence>
<dbReference type="Pfam" id="PF14392">
    <property type="entry name" value="zf-CCHC_4"/>
    <property type="match status" value="2"/>
</dbReference>
<evidence type="ECO:0000313" key="5">
    <source>
        <dbReference type="Proteomes" id="UP000595140"/>
    </source>
</evidence>
<feature type="coiled-coil region" evidence="1">
    <location>
        <begin position="1972"/>
        <end position="2150"/>
    </location>
</feature>
<dbReference type="InterPro" id="IPR025558">
    <property type="entry name" value="DUF4283"/>
</dbReference>
<dbReference type="OrthoDB" id="1301749at2759"/>
<gene>
    <name evidence="4" type="ORF">CCAM_LOCUS12094</name>
</gene>
<feature type="domain" description="Reverse transcriptase" evidence="3">
    <location>
        <begin position="1099"/>
        <end position="1378"/>
    </location>
</feature>
<dbReference type="Pfam" id="PF00078">
    <property type="entry name" value="RVT_1"/>
    <property type="match status" value="1"/>
</dbReference>
<feature type="region of interest" description="Disordered" evidence="2">
    <location>
        <begin position="977"/>
        <end position="1001"/>
    </location>
</feature>
<evidence type="ECO:0000259" key="3">
    <source>
        <dbReference type="PROSITE" id="PS50878"/>
    </source>
</evidence>
<evidence type="ECO:0000256" key="2">
    <source>
        <dbReference type="SAM" id="MobiDB-lite"/>
    </source>
</evidence>
<feature type="compositionally biased region" description="Polar residues" evidence="2">
    <location>
        <begin position="1898"/>
        <end position="1920"/>
    </location>
</feature>
<dbReference type="PROSITE" id="PS50878">
    <property type="entry name" value="RT_POL"/>
    <property type="match status" value="1"/>
</dbReference>
<dbReference type="PANTHER" id="PTHR31286:SF180">
    <property type="entry name" value="OS10G0362600 PROTEIN"/>
    <property type="match status" value="1"/>
</dbReference>